<dbReference type="GeneID" id="97986035"/>
<name>A0A3E3IAZ5_9FIRM</name>
<dbReference type="PANTHER" id="PTHR43465:SF2">
    <property type="entry name" value="DUF1680 DOMAIN PROTEIN (AFU_ORTHOLOGUE AFUA_1G08910)"/>
    <property type="match status" value="1"/>
</dbReference>
<dbReference type="GO" id="GO:0005975">
    <property type="term" value="P:carbohydrate metabolic process"/>
    <property type="evidence" value="ECO:0007669"/>
    <property type="project" value="InterPro"/>
</dbReference>
<protein>
    <submittedName>
        <fullName evidence="4">Glycoside hydrolase family 127 protein</fullName>
    </submittedName>
</protein>
<feature type="domain" description="Non-reducing end beta-L-arabinofuranosidase-like GH127 catalytic" evidence="1">
    <location>
        <begin position="14"/>
        <end position="452"/>
    </location>
</feature>
<dbReference type="PANTHER" id="PTHR43465">
    <property type="entry name" value="DUF1680 DOMAIN PROTEIN (AFU_ORTHOLOGUE AFUA_1G08910)"/>
    <property type="match status" value="1"/>
</dbReference>
<dbReference type="InterPro" id="IPR049046">
    <property type="entry name" value="Beta-AFase-like_GH127_middle"/>
</dbReference>
<evidence type="ECO:0000313" key="5">
    <source>
        <dbReference type="EMBL" id="RGE73985.1"/>
    </source>
</evidence>
<organism evidence="4 6">
    <name type="scientific">Eisenbergiella massiliensis</name>
    <dbReference type="NCBI Taxonomy" id="1720294"/>
    <lineage>
        <taxon>Bacteria</taxon>
        <taxon>Bacillati</taxon>
        <taxon>Bacillota</taxon>
        <taxon>Clostridia</taxon>
        <taxon>Lachnospirales</taxon>
        <taxon>Lachnospiraceae</taxon>
        <taxon>Eisenbergiella</taxon>
    </lineage>
</organism>
<keyword evidence="6" id="KW-1185">Reference proteome</keyword>
<proteinExistence type="predicted"/>
<dbReference type="Proteomes" id="UP000260812">
    <property type="component" value="Unassembled WGS sequence"/>
</dbReference>
<sequence length="686" mass="78348">MEKNRQSSPVSLRKVQVTDAFWKHEMELVRREVIPYQWEALNDRIPEADPSFCMRNFKIAGKITAQRKEMGADYKEVKWPIIFQPLPEDMEHMEDRFYGCLFQDSDFSKWIEAVGYSLTQHPDAELEKTADEAIDIVCAAQQENGYLDTYYIINDMSKVFTNLKDNHELYCFGHLTEGAVAYYQATGKDKLLKAAQRYADYIASCFGPEPDKKKGYPGHEIAEMALVRLYEATGDDKYLNLSRFFVDQRGTRPYYFDAEHPEAVKKGHEDELRYQYNQAHLPVREQDEAVGHAVRAVYLYSGMADIARLTGDEALYAACEKLWDNITRKKMYITGGIGATHMGEAFSFNYDLPNDTAYAETCASIGLVFFARRMLEIKADRKYADVMERALYNGILSGMALDGKSFFYVNPLESLPEACHKDERKFHVKPVRQKWFGCACCPPNIARLLSSIASYAYTEAEDSLYVHLYMGSVLEKDCGGKKLDLRITSDFPWDGKVTAEVNAEAPTACRIAFRIPGWCRDYTINGKKGLREGESVTENGETRTVKDGYLIIDRVWEGGEKLELEFPMEVRLMQADGRVREDIGKAAVMRGPVVYCMEEADNGKNLHLCSLAADPAPEAKAEEKLGQRMVTVTTKGKRLVMQPEEAGELYQEYSRPEYEEVQLQWIPYFAWANRGEGEMQVFIKAE</sequence>
<feature type="domain" description="Non-reducing end beta-L-arabinofuranosidase-like GH127 middle" evidence="2">
    <location>
        <begin position="464"/>
        <end position="568"/>
    </location>
</feature>
<keyword evidence="4" id="KW-0378">Hydrolase</keyword>
<gene>
    <name evidence="5" type="ORF">DWY69_02525</name>
    <name evidence="4" type="ORF">DXC51_03825</name>
</gene>
<dbReference type="OrthoDB" id="9757939at2"/>
<evidence type="ECO:0000259" key="2">
    <source>
        <dbReference type="Pfam" id="PF20736"/>
    </source>
</evidence>
<dbReference type="GO" id="GO:0016787">
    <property type="term" value="F:hydrolase activity"/>
    <property type="evidence" value="ECO:0007669"/>
    <property type="project" value="UniProtKB-KW"/>
</dbReference>
<feature type="domain" description="Non-reducing end beta-L-arabinofuranosidase-like GH127 C-terminal" evidence="3">
    <location>
        <begin position="570"/>
        <end position="684"/>
    </location>
</feature>
<dbReference type="EMBL" id="QVLU01000002">
    <property type="protein sequence ID" value="RGE73985.1"/>
    <property type="molecule type" value="Genomic_DNA"/>
</dbReference>
<reference evidence="4 7" key="1">
    <citation type="submission" date="2018-08" db="EMBL/GenBank/DDBJ databases">
        <title>A genome reference for cultivated species of the human gut microbiota.</title>
        <authorList>
            <person name="Zou Y."/>
            <person name="Xue W."/>
            <person name="Luo G."/>
        </authorList>
    </citation>
    <scope>NUCLEOTIDE SEQUENCE [LARGE SCALE GENOMIC DNA]</scope>
    <source>
        <strain evidence="5 7">AF26-4BH</strain>
        <strain evidence="4">TF05-5AC</strain>
    </source>
</reference>
<evidence type="ECO:0000313" key="4">
    <source>
        <dbReference type="EMBL" id="RGE64212.1"/>
    </source>
</evidence>
<dbReference type="Pfam" id="PF07944">
    <property type="entry name" value="Beta-AFase-like_GH127_cat"/>
    <property type="match status" value="1"/>
</dbReference>
<dbReference type="Proteomes" id="UP000261166">
    <property type="component" value="Unassembled WGS sequence"/>
</dbReference>
<dbReference type="Pfam" id="PF20737">
    <property type="entry name" value="Glyco_hydro127C"/>
    <property type="match status" value="1"/>
</dbReference>
<dbReference type="RefSeq" id="WP_021635879.1">
    <property type="nucleotide sequence ID" value="NZ_CALBAU010000280.1"/>
</dbReference>
<dbReference type="SUPFAM" id="SSF48208">
    <property type="entry name" value="Six-hairpin glycosidases"/>
    <property type="match status" value="1"/>
</dbReference>
<evidence type="ECO:0000313" key="6">
    <source>
        <dbReference type="Proteomes" id="UP000260812"/>
    </source>
</evidence>
<dbReference type="EMBL" id="QVLV01000002">
    <property type="protein sequence ID" value="RGE64212.1"/>
    <property type="molecule type" value="Genomic_DNA"/>
</dbReference>
<dbReference type="Pfam" id="PF20736">
    <property type="entry name" value="Glyco_hydro127M"/>
    <property type="match status" value="1"/>
</dbReference>
<dbReference type="InterPro" id="IPR049174">
    <property type="entry name" value="Beta-AFase-like"/>
</dbReference>
<comment type="caution">
    <text evidence="4">The sequence shown here is derived from an EMBL/GenBank/DDBJ whole genome shotgun (WGS) entry which is preliminary data.</text>
</comment>
<evidence type="ECO:0000313" key="7">
    <source>
        <dbReference type="Proteomes" id="UP000261166"/>
    </source>
</evidence>
<accession>A0A3E3IAZ5</accession>
<dbReference type="InterPro" id="IPR008928">
    <property type="entry name" value="6-hairpin_glycosidase_sf"/>
</dbReference>
<evidence type="ECO:0000259" key="3">
    <source>
        <dbReference type="Pfam" id="PF20737"/>
    </source>
</evidence>
<dbReference type="InterPro" id="IPR012878">
    <property type="entry name" value="Beta-AFase-like_GH127_cat"/>
</dbReference>
<evidence type="ECO:0000259" key="1">
    <source>
        <dbReference type="Pfam" id="PF07944"/>
    </source>
</evidence>
<dbReference type="AlphaFoldDB" id="A0A3E3IAZ5"/>
<dbReference type="InterPro" id="IPR049049">
    <property type="entry name" value="Beta-AFase-like_GH127_C"/>
</dbReference>